<dbReference type="InterPro" id="IPR032758">
    <property type="entry name" value="MqsA/HigA-2"/>
</dbReference>
<organism evidence="1 2">
    <name type="scientific">Pseudomonas luteola</name>
    <dbReference type="NCBI Taxonomy" id="47886"/>
    <lineage>
        <taxon>Bacteria</taxon>
        <taxon>Pseudomonadati</taxon>
        <taxon>Pseudomonadota</taxon>
        <taxon>Gammaproteobacteria</taxon>
        <taxon>Pseudomonadales</taxon>
        <taxon>Pseudomonadaceae</taxon>
        <taxon>Pseudomonas</taxon>
    </lineage>
</organism>
<dbReference type="RefSeq" id="WP_074828816.1">
    <property type="nucleotide sequence ID" value="NZ_UAUF01000010.1"/>
</dbReference>
<gene>
    <name evidence="1" type="primary">mqsA</name>
    <name evidence="1" type="ORF">NCTC11842_01494</name>
</gene>
<dbReference type="NCBIfam" id="TIGR03831">
    <property type="entry name" value="YgiT_finger"/>
    <property type="match status" value="1"/>
</dbReference>
<dbReference type="Proteomes" id="UP000250443">
    <property type="component" value="Unassembled WGS sequence"/>
</dbReference>
<dbReference type="Gene3D" id="3.10.20.860">
    <property type="match status" value="1"/>
</dbReference>
<dbReference type="EMBL" id="UAUF01000010">
    <property type="protein sequence ID" value="SPZ04973.1"/>
    <property type="molecule type" value="Genomic_DNA"/>
</dbReference>
<sequence length="67" mass="7597">MRCPMCGQADLVHDTRDLPYSYKGQTTLIKGMTGDYCDACDDAIFSYDETGRLSQAMADFRRKIDAY</sequence>
<dbReference type="CDD" id="cd12870">
    <property type="entry name" value="MqsA"/>
    <property type="match status" value="1"/>
</dbReference>
<protein>
    <submittedName>
        <fullName evidence="1">XRE family transcriptional regulator</fullName>
    </submittedName>
</protein>
<evidence type="ECO:0000313" key="1">
    <source>
        <dbReference type="EMBL" id="SPZ04973.1"/>
    </source>
</evidence>
<dbReference type="Pfam" id="PF15731">
    <property type="entry name" value="MqsA_antitoxin"/>
    <property type="match status" value="1"/>
</dbReference>
<proteinExistence type="predicted"/>
<accession>A0A2X2CCW0</accession>
<dbReference type="InterPro" id="IPR022453">
    <property type="entry name" value="Znf_MqsA-type"/>
</dbReference>
<evidence type="ECO:0000313" key="2">
    <source>
        <dbReference type="Proteomes" id="UP000250443"/>
    </source>
</evidence>
<dbReference type="AlphaFoldDB" id="A0A2X2CCW0"/>
<reference evidence="1 2" key="1">
    <citation type="submission" date="2018-06" db="EMBL/GenBank/DDBJ databases">
        <authorList>
            <consortium name="Pathogen Informatics"/>
            <person name="Doyle S."/>
        </authorList>
    </citation>
    <scope>NUCLEOTIDE SEQUENCE [LARGE SCALE GENOMIC DNA]</scope>
    <source>
        <strain evidence="1 2">NCTC11842</strain>
    </source>
</reference>
<name>A0A2X2CCW0_PSELU</name>